<feature type="domain" description="Amidase" evidence="4">
    <location>
        <begin position="31"/>
        <end position="459"/>
    </location>
</feature>
<dbReference type="Gene3D" id="3.90.1300.10">
    <property type="entry name" value="Amidase signature (AS) domain"/>
    <property type="match status" value="1"/>
</dbReference>
<organism evidence="5 6">
    <name type="scientific">Nocardia salmonicida</name>
    <dbReference type="NCBI Taxonomy" id="53431"/>
    <lineage>
        <taxon>Bacteria</taxon>
        <taxon>Bacillati</taxon>
        <taxon>Actinomycetota</taxon>
        <taxon>Actinomycetes</taxon>
        <taxon>Mycobacteriales</taxon>
        <taxon>Nocardiaceae</taxon>
        <taxon>Nocardia</taxon>
    </lineage>
</organism>
<dbReference type="Proteomes" id="UP001621418">
    <property type="component" value="Chromosome"/>
</dbReference>
<sequence length="482" mass="51598">MTPSRTTEDLVYLSATEAKHLFTKRELSPVELMRAVIERTEKVEPAVNAFTERLFEEAMEQAAEAESRYLGKGGLTPRPLEGLPIAAKEKHAIAGRSLTEGSLVNEGNIATENAPVIDRVLAAGGIIHARTATPEFSITAFTHSRQWGVTRNPWNQDFSPAGSSGGSAASLAAGTSLLATGSDIGGSTRLPAAVTGTVGFKAPYGRVPGAGVLTNDHYRGDGSMARTVGDAVLLQNILAGPDPRDHTTIAPKYVLPTSYEDVGGMRIALCLRLGEYMIHPEIEANTRATAQALAEAGAIVEEIELPWTHHDLMIAQAGHFSTVFAAMVDEATEGKRELLNDYTVGFLDVMASVRPHVSYLDSLRAEKRLQHGLAEAIAGFDALLCPSTAVPGWHAGDTLGGDKLQVRGEPVCDALWAGMTVPFNINNRCPVLNVPSGYSTWGLPTGVQIVGQPYDDATVFRIGTALEHLRPWSYTSDRRPVL</sequence>
<gene>
    <name evidence="5" type="ORF">OG308_16105</name>
</gene>
<dbReference type="Pfam" id="PF01425">
    <property type="entry name" value="Amidase"/>
    <property type="match status" value="1"/>
</dbReference>
<comment type="catalytic activity">
    <reaction evidence="1">
        <text>a monocarboxylic acid amide + H2O = a monocarboxylate + NH4(+)</text>
        <dbReference type="Rhea" id="RHEA:12020"/>
        <dbReference type="ChEBI" id="CHEBI:15377"/>
        <dbReference type="ChEBI" id="CHEBI:28938"/>
        <dbReference type="ChEBI" id="CHEBI:35757"/>
        <dbReference type="ChEBI" id="CHEBI:83628"/>
        <dbReference type="EC" id="3.5.1.4"/>
    </reaction>
</comment>
<dbReference type="InterPro" id="IPR036928">
    <property type="entry name" value="AS_sf"/>
</dbReference>
<dbReference type="SUPFAM" id="SSF75304">
    <property type="entry name" value="Amidase signature (AS) enzymes"/>
    <property type="match status" value="1"/>
</dbReference>
<evidence type="ECO:0000313" key="6">
    <source>
        <dbReference type="Proteomes" id="UP001621418"/>
    </source>
</evidence>
<comment type="similarity">
    <text evidence="2">Belongs to the amidase family.</text>
</comment>
<evidence type="ECO:0000256" key="1">
    <source>
        <dbReference type="ARBA" id="ARBA00001311"/>
    </source>
</evidence>
<dbReference type="PANTHER" id="PTHR11895">
    <property type="entry name" value="TRANSAMIDASE"/>
    <property type="match status" value="1"/>
</dbReference>
<dbReference type="EMBL" id="CP109527">
    <property type="protein sequence ID" value="WTY39238.1"/>
    <property type="molecule type" value="Genomic_DNA"/>
</dbReference>
<protein>
    <recommendedName>
        <fullName evidence="3">amidase</fullName>
        <ecNumber evidence="3">3.5.1.4</ecNumber>
    </recommendedName>
</protein>
<name>A0ABZ1NHN6_9NOCA</name>
<evidence type="ECO:0000256" key="3">
    <source>
        <dbReference type="ARBA" id="ARBA00012922"/>
    </source>
</evidence>
<reference evidence="5 6" key="1">
    <citation type="submission" date="2022-10" db="EMBL/GenBank/DDBJ databases">
        <title>The complete genomes of actinobacterial strains from the NBC collection.</title>
        <authorList>
            <person name="Joergensen T.S."/>
            <person name="Alvarez Arevalo M."/>
            <person name="Sterndorff E.B."/>
            <person name="Faurdal D."/>
            <person name="Vuksanovic O."/>
            <person name="Mourched A.-S."/>
            <person name="Charusanti P."/>
            <person name="Shaw S."/>
            <person name="Blin K."/>
            <person name="Weber T."/>
        </authorList>
    </citation>
    <scope>NUCLEOTIDE SEQUENCE [LARGE SCALE GENOMIC DNA]</scope>
    <source>
        <strain evidence="5 6">NBC_01413</strain>
    </source>
</reference>
<dbReference type="EC" id="3.5.1.4" evidence="3"/>
<keyword evidence="6" id="KW-1185">Reference proteome</keyword>
<dbReference type="PANTHER" id="PTHR11895:SF7">
    <property type="entry name" value="GLUTAMYL-TRNA(GLN) AMIDOTRANSFERASE SUBUNIT A, MITOCHONDRIAL"/>
    <property type="match status" value="1"/>
</dbReference>
<accession>A0ABZ1NHN6</accession>
<dbReference type="InterPro" id="IPR023631">
    <property type="entry name" value="Amidase_dom"/>
</dbReference>
<evidence type="ECO:0000313" key="5">
    <source>
        <dbReference type="EMBL" id="WTY39238.1"/>
    </source>
</evidence>
<evidence type="ECO:0000259" key="4">
    <source>
        <dbReference type="Pfam" id="PF01425"/>
    </source>
</evidence>
<proteinExistence type="inferred from homology"/>
<evidence type="ECO:0000256" key="2">
    <source>
        <dbReference type="ARBA" id="ARBA00009199"/>
    </source>
</evidence>
<dbReference type="InterPro" id="IPR000120">
    <property type="entry name" value="Amidase"/>
</dbReference>
<dbReference type="RefSeq" id="WP_405151179.1">
    <property type="nucleotide sequence ID" value="NZ_CP109527.1"/>
</dbReference>